<dbReference type="InterPro" id="IPR014729">
    <property type="entry name" value="Rossmann-like_a/b/a_fold"/>
</dbReference>
<feature type="transmembrane region" description="Helical" evidence="1">
    <location>
        <begin position="103"/>
        <end position="122"/>
    </location>
</feature>
<dbReference type="PANTHER" id="PTHR30336:SF18">
    <property type="entry name" value="MEMBRANE PROTEIN"/>
    <property type="match status" value="1"/>
</dbReference>
<keyword evidence="1" id="KW-1133">Transmembrane helix</keyword>
<dbReference type="EMBL" id="CP093360">
    <property type="protein sequence ID" value="UQS85964.1"/>
    <property type="molecule type" value="Genomic_DNA"/>
</dbReference>
<reference evidence="3" key="1">
    <citation type="journal article" date="2022" name="Int. J. Syst. Evol. Microbiol.">
        <title>Apilactobacillus apisilvae sp. nov., Nicolia spurrieriana gen. nov. sp. nov., Bombilactobacillus folatiphilus sp. nov. and Bombilactobacillus thymidiniphilus sp. nov., four new lactic acid bacterial isolates from stingless bees Tetragonula carbonaria and Austroplebeia australis.</title>
        <authorList>
            <person name="Oliphant S.A."/>
            <person name="Watson-Haigh N.S."/>
            <person name="Sumby K.M."/>
            <person name="Gardner J."/>
            <person name="Groom S."/>
            <person name="Jiranek V."/>
        </authorList>
    </citation>
    <scope>NUCLEOTIDE SEQUENCE</scope>
    <source>
        <strain evidence="3">SGEP1_A5</strain>
    </source>
</reference>
<dbReference type="AlphaFoldDB" id="A0A976X4P6"/>
<evidence type="ECO:0000313" key="4">
    <source>
        <dbReference type="Proteomes" id="UP000831181"/>
    </source>
</evidence>
<feature type="transmembrane region" description="Helical" evidence="1">
    <location>
        <begin position="68"/>
        <end position="91"/>
    </location>
</feature>
<protein>
    <submittedName>
        <fullName evidence="3">YdcF family protein</fullName>
    </submittedName>
</protein>
<keyword evidence="1" id="KW-0812">Transmembrane</keyword>
<dbReference type="CDD" id="cd06259">
    <property type="entry name" value="YdcF-like"/>
    <property type="match status" value="1"/>
</dbReference>
<dbReference type="PANTHER" id="PTHR30336">
    <property type="entry name" value="INNER MEMBRANE PROTEIN, PROBABLE PERMEASE"/>
    <property type="match status" value="1"/>
</dbReference>
<feature type="transmembrane region" description="Helical" evidence="1">
    <location>
        <begin position="37"/>
        <end position="56"/>
    </location>
</feature>
<evidence type="ECO:0000259" key="2">
    <source>
        <dbReference type="Pfam" id="PF02698"/>
    </source>
</evidence>
<sequence>MGVFKIAVSVISICITLFFIGMLGISMHNSPARLLNGFLATISLGGILITFSLIVISINNQILVDGYVILFIFVLFLFLLVYLFQGFFWLWNAWIVWQRENHSLANMLTLFLGIVTLIFPIANLLLAKHSFGAIGTFFSTFWVLTILYGLFCIFSFMLAALLFTIKKPKPDKQYIIILGAGLLNGNQVSPLLASRIDKGIQFYHQVLSKTGHAPLLICSGGQGNDETIPEGVAMREYAITHGIPAEQVIAERQSKTTLQNMLFSKQVVVERQLPLTAGVYVTNDYHVFRAGIYARRSGLNIQGIGAKTSKFFVPNATIREYIALLMNHRLFHVVVFGMIIVVALLSAILG</sequence>
<dbReference type="GO" id="GO:0000270">
    <property type="term" value="P:peptidoglycan metabolic process"/>
    <property type="evidence" value="ECO:0007669"/>
    <property type="project" value="TreeGrafter"/>
</dbReference>
<geneLocation type="plasmid" evidence="3 4">
    <name>p1unnamed</name>
</geneLocation>
<feature type="transmembrane region" description="Helical" evidence="1">
    <location>
        <begin position="6"/>
        <end position="25"/>
    </location>
</feature>
<dbReference type="InterPro" id="IPR003848">
    <property type="entry name" value="DUF218"/>
</dbReference>
<feature type="transmembrane region" description="Helical" evidence="1">
    <location>
        <begin position="330"/>
        <end position="349"/>
    </location>
</feature>
<proteinExistence type="predicted"/>
<evidence type="ECO:0000256" key="1">
    <source>
        <dbReference type="SAM" id="Phobius"/>
    </source>
</evidence>
<evidence type="ECO:0000313" key="3">
    <source>
        <dbReference type="EMBL" id="UQS85964.1"/>
    </source>
</evidence>
<keyword evidence="3" id="KW-0614">Plasmid</keyword>
<dbReference type="GO" id="GO:0005886">
    <property type="term" value="C:plasma membrane"/>
    <property type="evidence" value="ECO:0007669"/>
    <property type="project" value="TreeGrafter"/>
</dbReference>
<dbReference type="Pfam" id="PF02698">
    <property type="entry name" value="DUF218"/>
    <property type="match status" value="1"/>
</dbReference>
<organism evidence="3 4">
    <name type="scientific">Nicoliella spurrieriana</name>
    <dbReference type="NCBI Taxonomy" id="2925830"/>
    <lineage>
        <taxon>Bacteria</taxon>
        <taxon>Bacillati</taxon>
        <taxon>Bacillota</taxon>
        <taxon>Bacilli</taxon>
        <taxon>Lactobacillales</taxon>
        <taxon>Lactobacillaceae</taxon>
        <taxon>Nicoliella</taxon>
    </lineage>
</organism>
<feature type="transmembrane region" description="Helical" evidence="1">
    <location>
        <begin position="142"/>
        <end position="165"/>
    </location>
</feature>
<dbReference type="GO" id="GO:0043164">
    <property type="term" value="P:Gram-negative-bacterium-type cell wall biogenesis"/>
    <property type="evidence" value="ECO:0007669"/>
    <property type="project" value="TreeGrafter"/>
</dbReference>
<dbReference type="Gene3D" id="3.40.50.620">
    <property type="entry name" value="HUPs"/>
    <property type="match status" value="1"/>
</dbReference>
<dbReference type="InterPro" id="IPR051599">
    <property type="entry name" value="Cell_Envelope_Assoc"/>
</dbReference>
<name>A0A976X4P6_9LACO</name>
<gene>
    <name evidence="3" type="ORF">MOO44_01190</name>
</gene>
<feature type="domain" description="DUF218" evidence="2">
    <location>
        <begin position="173"/>
        <end position="322"/>
    </location>
</feature>
<accession>A0A976X4P6</accession>
<keyword evidence="1" id="KW-0472">Membrane</keyword>
<dbReference type="Proteomes" id="UP000831181">
    <property type="component" value="Plasmid p1unnamed"/>
</dbReference>
<keyword evidence="4" id="KW-1185">Reference proteome</keyword>
<dbReference type="KEGG" id="lbe:MOO44_01190"/>